<evidence type="ECO:0000256" key="2">
    <source>
        <dbReference type="ARBA" id="ARBA00008531"/>
    </source>
</evidence>
<organism evidence="11">
    <name type="scientific">freshwater metagenome</name>
    <dbReference type="NCBI Taxonomy" id="449393"/>
    <lineage>
        <taxon>unclassified sequences</taxon>
        <taxon>metagenomes</taxon>
        <taxon>ecological metagenomes</taxon>
    </lineage>
</organism>
<comment type="subcellular location">
    <subcellularLocation>
        <location evidence="1">Cell membrane</location>
        <topology evidence="1">Peripheral membrane protein</topology>
        <orientation evidence="1">Cytoplasmic side</orientation>
    </subcellularLocation>
</comment>
<protein>
    <submittedName>
        <fullName evidence="11">Unannotated protein</fullName>
    </submittedName>
</protein>
<dbReference type="CDD" id="cd17874">
    <property type="entry name" value="FtsY"/>
    <property type="match status" value="1"/>
</dbReference>
<dbReference type="SMART" id="SM00382">
    <property type="entry name" value="AAA"/>
    <property type="match status" value="1"/>
</dbReference>
<dbReference type="SUPFAM" id="SSF52540">
    <property type="entry name" value="P-loop containing nucleoside triphosphate hydrolases"/>
    <property type="match status" value="1"/>
</dbReference>
<dbReference type="FunFam" id="3.40.50.300:FF:000053">
    <property type="entry name" value="Signal recognition particle receptor FtsY"/>
    <property type="match status" value="1"/>
</dbReference>
<dbReference type="EMBL" id="CAEZTJ010000004">
    <property type="protein sequence ID" value="CAB4559631.1"/>
    <property type="molecule type" value="Genomic_DNA"/>
</dbReference>
<dbReference type="GO" id="GO:0005525">
    <property type="term" value="F:GTP binding"/>
    <property type="evidence" value="ECO:0007669"/>
    <property type="project" value="UniProtKB-KW"/>
</dbReference>
<keyword evidence="4" id="KW-0963">Cytoplasm</keyword>
<keyword evidence="3" id="KW-1003">Cell membrane</keyword>
<evidence type="ECO:0000256" key="3">
    <source>
        <dbReference type="ARBA" id="ARBA00022475"/>
    </source>
</evidence>
<dbReference type="PROSITE" id="PS00300">
    <property type="entry name" value="SRP54"/>
    <property type="match status" value="1"/>
</dbReference>
<dbReference type="PANTHER" id="PTHR43134:SF1">
    <property type="entry name" value="SIGNAL RECOGNITION PARTICLE RECEPTOR SUBUNIT ALPHA"/>
    <property type="match status" value="1"/>
</dbReference>
<evidence type="ECO:0000256" key="9">
    <source>
        <dbReference type="ARBA" id="ARBA00023170"/>
    </source>
</evidence>
<feature type="domain" description="SRP54-type proteins GTP-binding" evidence="10">
    <location>
        <begin position="251"/>
        <end position="264"/>
    </location>
</feature>
<dbReference type="GO" id="GO:0003924">
    <property type="term" value="F:GTPase activity"/>
    <property type="evidence" value="ECO:0007669"/>
    <property type="project" value="TreeGrafter"/>
</dbReference>
<dbReference type="Gene3D" id="1.20.120.140">
    <property type="entry name" value="Signal recognition particle SRP54, nucleotide-binding domain"/>
    <property type="match status" value="1"/>
</dbReference>
<dbReference type="Pfam" id="PF00448">
    <property type="entry name" value="SRP54"/>
    <property type="match status" value="1"/>
</dbReference>
<dbReference type="InterPro" id="IPR000897">
    <property type="entry name" value="SRP54_GTPase_dom"/>
</dbReference>
<keyword evidence="9" id="KW-0675">Receptor</keyword>
<dbReference type="InterPro" id="IPR004390">
    <property type="entry name" value="SR_rcpt_FtsY"/>
</dbReference>
<keyword evidence="5" id="KW-0547">Nucleotide-binding</keyword>
<evidence type="ECO:0000256" key="1">
    <source>
        <dbReference type="ARBA" id="ARBA00004413"/>
    </source>
</evidence>
<gene>
    <name evidence="11" type="ORF">UFOPK1650_00071</name>
</gene>
<reference evidence="11" key="1">
    <citation type="submission" date="2020-05" db="EMBL/GenBank/DDBJ databases">
        <authorList>
            <person name="Chiriac C."/>
            <person name="Salcher M."/>
            <person name="Ghai R."/>
            <person name="Kavagutti S V."/>
        </authorList>
    </citation>
    <scope>NUCLEOTIDE SEQUENCE</scope>
</reference>
<evidence type="ECO:0000256" key="4">
    <source>
        <dbReference type="ARBA" id="ARBA00022490"/>
    </source>
</evidence>
<dbReference type="SMART" id="SM00962">
    <property type="entry name" value="SRP54"/>
    <property type="match status" value="1"/>
</dbReference>
<keyword evidence="6" id="KW-0378">Hydrolase</keyword>
<dbReference type="InterPro" id="IPR027417">
    <property type="entry name" value="P-loop_NTPase"/>
</dbReference>
<evidence type="ECO:0000256" key="5">
    <source>
        <dbReference type="ARBA" id="ARBA00022741"/>
    </source>
</evidence>
<dbReference type="PANTHER" id="PTHR43134">
    <property type="entry name" value="SIGNAL RECOGNITION PARTICLE RECEPTOR SUBUNIT ALPHA"/>
    <property type="match status" value="1"/>
</dbReference>
<dbReference type="Gene3D" id="3.40.50.300">
    <property type="entry name" value="P-loop containing nucleotide triphosphate hydrolases"/>
    <property type="match status" value="1"/>
</dbReference>
<dbReference type="AlphaFoldDB" id="A0A6J6D6Q9"/>
<keyword evidence="7" id="KW-0342">GTP-binding</keyword>
<sequence>MGLLSKLVSKFSSLTSGASPEALADFESELLTADLGPTLTREVMEAARKGRGELRERIASVLLAGLSPLSREIAASDRLTTILVIGVNGTGKTTTVAKLAARFQREGKSVLLTAADTFRAAAVEQLETWAKRIDVGFHKGSERADPAAVAFDGAKRAVEESFDIHLIDTAGRLHTESNLMSELAKVRRVVEKVAPVQETLLVLDATTGQNAIIQAKEFLAATPITGIVLTKMDGSAKGGAILAVERELKVPIKLIGIGEGLADLKPFDPEAFVAGLF</sequence>
<dbReference type="InterPro" id="IPR042101">
    <property type="entry name" value="SRP54_N_sf"/>
</dbReference>
<dbReference type="InterPro" id="IPR003593">
    <property type="entry name" value="AAA+_ATPase"/>
</dbReference>
<name>A0A6J6D6Q9_9ZZZZ</name>
<evidence type="ECO:0000256" key="7">
    <source>
        <dbReference type="ARBA" id="ARBA00023134"/>
    </source>
</evidence>
<accession>A0A6J6D6Q9</accession>
<proteinExistence type="inferred from homology"/>
<evidence type="ECO:0000256" key="8">
    <source>
        <dbReference type="ARBA" id="ARBA00023136"/>
    </source>
</evidence>
<dbReference type="GO" id="GO:0006614">
    <property type="term" value="P:SRP-dependent cotranslational protein targeting to membrane"/>
    <property type="evidence" value="ECO:0007669"/>
    <property type="project" value="InterPro"/>
</dbReference>
<comment type="similarity">
    <text evidence="2">Belongs to the GTP-binding SRP family.</text>
</comment>
<evidence type="ECO:0000313" key="11">
    <source>
        <dbReference type="EMBL" id="CAB4559631.1"/>
    </source>
</evidence>
<evidence type="ECO:0000259" key="10">
    <source>
        <dbReference type="PROSITE" id="PS00300"/>
    </source>
</evidence>
<dbReference type="GO" id="GO:0005886">
    <property type="term" value="C:plasma membrane"/>
    <property type="evidence" value="ECO:0007669"/>
    <property type="project" value="UniProtKB-SubCell"/>
</dbReference>
<dbReference type="NCBIfam" id="TIGR00064">
    <property type="entry name" value="ftsY"/>
    <property type="match status" value="1"/>
</dbReference>
<dbReference type="GO" id="GO:0005047">
    <property type="term" value="F:signal recognition particle binding"/>
    <property type="evidence" value="ECO:0007669"/>
    <property type="project" value="TreeGrafter"/>
</dbReference>
<keyword evidence="8" id="KW-0472">Membrane</keyword>
<evidence type="ECO:0000256" key="6">
    <source>
        <dbReference type="ARBA" id="ARBA00022801"/>
    </source>
</evidence>